<dbReference type="GO" id="GO:0015833">
    <property type="term" value="P:peptide transport"/>
    <property type="evidence" value="ECO:0007669"/>
    <property type="project" value="TreeGrafter"/>
</dbReference>
<evidence type="ECO:0000256" key="5">
    <source>
        <dbReference type="SAM" id="SignalP"/>
    </source>
</evidence>
<feature type="signal peptide" evidence="5">
    <location>
        <begin position="1"/>
        <end position="16"/>
    </location>
</feature>
<evidence type="ECO:0000256" key="1">
    <source>
        <dbReference type="ARBA" id="ARBA00004196"/>
    </source>
</evidence>
<dbReference type="EMBL" id="QUSW01000003">
    <property type="protein sequence ID" value="RQP24639.1"/>
    <property type="molecule type" value="Genomic_DNA"/>
</dbReference>
<keyword evidence="4 5" id="KW-0732">Signal</keyword>
<proteinExistence type="inferred from homology"/>
<keyword evidence="3" id="KW-0813">Transport</keyword>
<dbReference type="Gene3D" id="3.40.190.10">
    <property type="entry name" value="Periplasmic binding protein-like II"/>
    <property type="match status" value="1"/>
</dbReference>
<dbReference type="Pfam" id="PF00496">
    <property type="entry name" value="SBP_bac_5"/>
    <property type="match status" value="1"/>
</dbReference>
<dbReference type="OrthoDB" id="9801912at2"/>
<dbReference type="AlphaFoldDB" id="A0A3N7JUS1"/>
<dbReference type="InterPro" id="IPR039424">
    <property type="entry name" value="SBP_5"/>
</dbReference>
<evidence type="ECO:0000313" key="8">
    <source>
        <dbReference type="Proteomes" id="UP000267464"/>
    </source>
</evidence>
<evidence type="ECO:0000259" key="6">
    <source>
        <dbReference type="Pfam" id="PF00496"/>
    </source>
</evidence>
<gene>
    <name evidence="7" type="ORF">DZC73_14195</name>
</gene>
<comment type="similarity">
    <text evidence="2">Belongs to the bacterial solute-binding protein 5 family.</text>
</comment>
<reference evidence="7 8" key="2">
    <citation type="submission" date="2018-12" db="EMBL/GenBank/DDBJ databases">
        <title>Rhizobacter gummiphilus sp. nov., a rubber-degrading bacterium isolated from the soil of a botanical garden in Japan.</title>
        <authorList>
            <person name="Shunsuke S.S."/>
        </authorList>
    </citation>
    <scope>NUCLEOTIDE SEQUENCE [LARGE SCALE GENOMIC DNA]</scope>
    <source>
        <strain evidence="7 8">S-16</strain>
    </source>
</reference>
<evidence type="ECO:0000256" key="2">
    <source>
        <dbReference type="ARBA" id="ARBA00005695"/>
    </source>
</evidence>
<evidence type="ECO:0000256" key="4">
    <source>
        <dbReference type="ARBA" id="ARBA00022729"/>
    </source>
</evidence>
<comment type="subcellular location">
    <subcellularLocation>
        <location evidence="1">Cell envelope</location>
    </subcellularLocation>
</comment>
<reference evidence="7 8" key="1">
    <citation type="submission" date="2018-08" db="EMBL/GenBank/DDBJ databases">
        <authorList>
            <person name="Khan S.A."/>
            <person name="Jeon C.O."/>
            <person name="Chun B.H."/>
            <person name="Jeong S.E."/>
        </authorList>
    </citation>
    <scope>NUCLEOTIDE SEQUENCE [LARGE SCALE GENOMIC DNA]</scope>
    <source>
        <strain evidence="7 8">S-16</strain>
    </source>
</reference>
<feature type="domain" description="Solute-binding protein family 5" evidence="6">
    <location>
        <begin position="65"/>
        <end position="505"/>
    </location>
</feature>
<dbReference type="Gene3D" id="3.10.105.10">
    <property type="entry name" value="Dipeptide-binding Protein, Domain 3"/>
    <property type="match status" value="1"/>
</dbReference>
<protein>
    <submittedName>
        <fullName evidence="7">Bicyclomycin resistance protein</fullName>
    </submittedName>
</protein>
<keyword evidence="8" id="KW-1185">Reference proteome</keyword>
<name>A0A3N7JUS1_9BURK</name>
<feature type="chain" id="PRO_5018078822" evidence="5">
    <location>
        <begin position="17"/>
        <end position="592"/>
    </location>
</feature>
<comment type="caution">
    <text evidence="7">The sequence shown here is derived from an EMBL/GenBank/DDBJ whole genome shotgun (WGS) entry which is preliminary data.</text>
</comment>
<evidence type="ECO:0000256" key="3">
    <source>
        <dbReference type="ARBA" id="ARBA00022448"/>
    </source>
</evidence>
<dbReference type="GO" id="GO:0043190">
    <property type="term" value="C:ATP-binding cassette (ABC) transporter complex"/>
    <property type="evidence" value="ECO:0007669"/>
    <property type="project" value="InterPro"/>
</dbReference>
<evidence type="ECO:0000313" key="7">
    <source>
        <dbReference type="EMBL" id="RQP24639.1"/>
    </source>
</evidence>
<dbReference type="SUPFAM" id="SSF53850">
    <property type="entry name" value="Periplasmic binding protein-like II"/>
    <property type="match status" value="1"/>
</dbReference>
<dbReference type="PIRSF" id="PIRSF002741">
    <property type="entry name" value="MppA"/>
    <property type="match status" value="1"/>
</dbReference>
<dbReference type="PANTHER" id="PTHR30290:SF10">
    <property type="entry name" value="PERIPLASMIC OLIGOPEPTIDE-BINDING PROTEIN-RELATED"/>
    <property type="match status" value="1"/>
</dbReference>
<dbReference type="PANTHER" id="PTHR30290">
    <property type="entry name" value="PERIPLASMIC BINDING COMPONENT OF ABC TRANSPORTER"/>
    <property type="match status" value="1"/>
</dbReference>
<sequence length="592" mass="66936">MVAMAAALAWAAAAGAAEPKVLRYALDASETGFDPMKVNDQYSRIINSHIFEAPYKYDYLARPFKIKPNTAEGMPEVSADFRSWTFHITPGIYFADDPVFKGKKRELVAADYVYTWKRAYDPANKSPVYSTFNEEGVIGVDELRQQAIKTGKPFDYDREVEGVRALDRYTVQFKLAKPRPRFLYTLADQSPFGAVAREVIERYGEQSAEHPVGTGPFRLSFWRRSSLMVLERNPAFREITYDAEPNADDAEGQALLARFKGRRLPMVDRVEVAVIEETQPRMLSFLNNEFDLLFKVPGDLIPVVAPGGILAPGLVRRGMAIQRIVSADITYYFFNMEHPMVGGYTPDKVALRRAFALAYDVDAEIRLVRRGQGVPAQTVVMPGTSGYDPQLKTEGSEYSPARARALLDMFGYVDRDGDGWRDMPDGSPLVLSLATLPDSIYRQFDELLKKNMDAINVRVEFKTAKFPEQLKAGRAGQLMMWSLGNTSSSPDFQESLQLLYGPASGGQNMSRFRLPAFDELYERLQVLSDGPERNAILRQAQALVTAYAPHKYNVHRITSDIAQPWLIGFRRPPFGRQFWQYVDIDDTKRDKR</sequence>
<dbReference type="InterPro" id="IPR000914">
    <property type="entry name" value="SBP_5_dom"/>
</dbReference>
<dbReference type="GO" id="GO:1904680">
    <property type="term" value="F:peptide transmembrane transporter activity"/>
    <property type="evidence" value="ECO:0007669"/>
    <property type="project" value="TreeGrafter"/>
</dbReference>
<accession>A0A3N7JUS1</accession>
<organism evidence="7 8">
    <name type="scientific">Piscinibacter terrae</name>
    <dbReference type="NCBI Taxonomy" id="2496871"/>
    <lineage>
        <taxon>Bacteria</taxon>
        <taxon>Pseudomonadati</taxon>
        <taxon>Pseudomonadota</taxon>
        <taxon>Betaproteobacteria</taxon>
        <taxon>Burkholderiales</taxon>
        <taxon>Sphaerotilaceae</taxon>
        <taxon>Piscinibacter</taxon>
    </lineage>
</organism>
<dbReference type="InterPro" id="IPR030678">
    <property type="entry name" value="Peptide/Ni-bd"/>
</dbReference>
<dbReference type="Proteomes" id="UP000267464">
    <property type="component" value="Unassembled WGS sequence"/>
</dbReference>
<dbReference type="GO" id="GO:0030288">
    <property type="term" value="C:outer membrane-bounded periplasmic space"/>
    <property type="evidence" value="ECO:0007669"/>
    <property type="project" value="UniProtKB-ARBA"/>
</dbReference>